<dbReference type="RefSeq" id="WP_408621952.1">
    <property type="nucleotide sequence ID" value="NZ_JBEQCT010000001.1"/>
</dbReference>
<dbReference type="InterPro" id="IPR050580">
    <property type="entry name" value="2H_phosphoesterase_YjcG-like"/>
</dbReference>
<keyword evidence="1" id="KW-0436">Ligase</keyword>
<evidence type="ECO:0000313" key="2">
    <source>
        <dbReference type="Proteomes" id="UP001629953"/>
    </source>
</evidence>
<dbReference type="PANTHER" id="PTHR40037:SF1">
    <property type="entry name" value="PHOSPHOESTERASE SAOUHSC_00951-RELATED"/>
    <property type="match status" value="1"/>
</dbReference>
<dbReference type="Gene3D" id="3.90.1140.10">
    <property type="entry name" value="Cyclic phosphodiesterase"/>
    <property type="match status" value="1"/>
</dbReference>
<gene>
    <name evidence="1" type="ORF">ABUE30_01715</name>
</gene>
<comment type="caution">
    <text evidence="1">The sequence shown here is derived from an EMBL/GenBank/DDBJ whole genome shotgun (WGS) entry which is preliminary data.</text>
</comment>
<proteinExistence type="predicted"/>
<dbReference type="PANTHER" id="PTHR40037">
    <property type="entry name" value="PHOSPHOESTERASE YJCG-RELATED"/>
    <property type="match status" value="1"/>
</dbReference>
<keyword evidence="2" id="KW-1185">Reference proteome</keyword>
<sequence>MKSIYIPIESSHIDVLDCIRRDYDSLYGKIPAHVTLVFPFLSELDEGLVVSHIREVLACEKQFSFTLGFTLFNDNGTCYIPIEKGANHITSLNSRLYSGCLSSYRSLEYEFVPHVTIARSVSPDKIIHVESRAESVFGTNFVVKEVVLENIGKDGSGKVVISTKLAVFP</sequence>
<organism evidence="1 2">
    <name type="scientific">Celerinatantimonas yamalensis</name>
    <dbReference type="NCBI Taxonomy" id="559956"/>
    <lineage>
        <taxon>Bacteria</taxon>
        <taxon>Pseudomonadati</taxon>
        <taxon>Pseudomonadota</taxon>
        <taxon>Gammaproteobacteria</taxon>
        <taxon>Celerinatantimonadaceae</taxon>
        <taxon>Celerinatantimonas</taxon>
    </lineage>
</organism>
<dbReference type="SUPFAM" id="SSF55144">
    <property type="entry name" value="LigT-like"/>
    <property type="match status" value="1"/>
</dbReference>
<protein>
    <submittedName>
        <fullName evidence="1">2'-5' RNA ligase family protein</fullName>
    </submittedName>
</protein>
<evidence type="ECO:0000313" key="1">
    <source>
        <dbReference type="EMBL" id="MFM2483797.1"/>
    </source>
</evidence>
<dbReference type="Pfam" id="PF13563">
    <property type="entry name" value="2_5_RNA_ligase2"/>
    <property type="match status" value="1"/>
</dbReference>
<name>A0ABW9G2J1_9GAMM</name>
<dbReference type="EMBL" id="JBEQCT010000001">
    <property type="protein sequence ID" value="MFM2483797.1"/>
    <property type="molecule type" value="Genomic_DNA"/>
</dbReference>
<reference evidence="1 2" key="1">
    <citation type="journal article" date="2013" name="Int. J. Syst. Evol. Microbiol.">
        <title>Celerinatantimonas yamalensis sp. nov., a cold-adapted diazotrophic bacterium from a cold permafrost brine.</title>
        <authorList>
            <person name="Shcherbakova V."/>
            <person name="Chuvilskaya N."/>
            <person name="Rivkina E."/>
            <person name="Demidov N."/>
            <person name="Uchaeva V."/>
            <person name="Suetin S."/>
            <person name="Suzina N."/>
            <person name="Gilichinsky D."/>
        </authorList>
    </citation>
    <scope>NUCLEOTIDE SEQUENCE [LARGE SCALE GENOMIC DNA]</scope>
    <source>
        <strain evidence="1 2">C7</strain>
    </source>
</reference>
<accession>A0ABW9G2J1</accession>
<dbReference type="InterPro" id="IPR009097">
    <property type="entry name" value="Cyclic_Pdiesterase"/>
</dbReference>
<dbReference type="Proteomes" id="UP001629953">
    <property type="component" value="Unassembled WGS sequence"/>
</dbReference>
<dbReference type="GO" id="GO:0016874">
    <property type="term" value="F:ligase activity"/>
    <property type="evidence" value="ECO:0007669"/>
    <property type="project" value="UniProtKB-KW"/>
</dbReference>